<evidence type="ECO:0000256" key="1">
    <source>
        <dbReference type="ARBA" id="ARBA00004141"/>
    </source>
</evidence>
<dbReference type="InterPro" id="IPR003825">
    <property type="entry name" value="Colicin-V_CvpA"/>
</dbReference>
<feature type="transmembrane region" description="Helical" evidence="5">
    <location>
        <begin position="110"/>
        <end position="130"/>
    </location>
</feature>
<dbReference type="GO" id="GO:0009403">
    <property type="term" value="P:toxin biosynthetic process"/>
    <property type="evidence" value="ECO:0007669"/>
    <property type="project" value="InterPro"/>
</dbReference>
<gene>
    <name evidence="6" type="ORF">METZ01_LOCUS369889</name>
</gene>
<comment type="subcellular location">
    <subcellularLocation>
        <location evidence="1">Membrane</location>
        <topology evidence="1">Multi-pass membrane protein</topology>
    </subcellularLocation>
</comment>
<dbReference type="AlphaFoldDB" id="A0A382T5J3"/>
<evidence type="ECO:0008006" key="7">
    <source>
        <dbReference type="Google" id="ProtNLM"/>
    </source>
</evidence>
<dbReference type="PANTHER" id="PTHR36926:SF1">
    <property type="entry name" value="COLICIN V PRODUCTION PROTEIN"/>
    <property type="match status" value="1"/>
</dbReference>
<dbReference type="PANTHER" id="PTHR36926">
    <property type="entry name" value="COLICIN V PRODUCTION PROTEIN"/>
    <property type="match status" value="1"/>
</dbReference>
<protein>
    <recommendedName>
        <fullName evidence="7">CvpA family protein</fullName>
    </recommendedName>
</protein>
<evidence type="ECO:0000256" key="4">
    <source>
        <dbReference type="ARBA" id="ARBA00023136"/>
    </source>
</evidence>
<feature type="transmembrane region" description="Helical" evidence="5">
    <location>
        <begin position="37"/>
        <end position="54"/>
    </location>
</feature>
<dbReference type="InterPro" id="IPR052719">
    <property type="entry name" value="CvpA-like"/>
</dbReference>
<evidence type="ECO:0000256" key="2">
    <source>
        <dbReference type="ARBA" id="ARBA00022692"/>
    </source>
</evidence>
<evidence type="ECO:0000256" key="5">
    <source>
        <dbReference type="SAM" id="Phobius"/>
    </source>
</evidence>
<evidence type="ECO:0000313" key="6">
    <source>
        <dbReference type="EMBL" id="SVD17035.1"/>
    </source>
</evidence>
<sequence>MDDLSGIPWPGALDLVIGTTIALSLGFGVVRGLLREVFSLISWVAAFWLAYLYGSTVAQRIDPVLQNPPLSEAVGAVLAFSVVLIGLLLLASLIRRIFHATGLTGMDRAFGALFGAVRALVVITALLVLARSTAALEQDWYNASLLVPYFDPVVDLVSRKLTQPLMETIGAQALDSGVQGVGGVTD</sequence>
<keyword evidence="4 5" id="KW-0472">Membrane</keyword>
<organism evidence="6">
    <name type="scientific">marine metagenome</name>
    <dbReference type="NCBI Taxonomy" id="408172"/>
    <lineage>
        <taxon>unclassified sequences</taxon>
        <taxon>metagenomes</taxon>
        <taxon>ecological metagenomes</taxon>
    </lineage>
</organism>
<dbReference type="EMBL" id="UINC01133857">
    <property type="protein sequence ID" value="SVD17035.1"/>
    <property type="molecule type" value="Genomic_DNA"/>
</dbReference>
<evidence type="ECO:0000256" key="3">
    <source>
        <dbReference type="ARBA" id="ARBA00022989"/>
    </source>
</evidence>
<dbReference type="GO" id="GO:0016020">
    <property type="term" value="C:membrane"/>
    <property type="evidence" value="ECO:0007669"/>
    <property type="project" value="UniProtKB-SubCell"/>
</dbReference>
<name>A0A382T5J3_9ZZZZ</name>
<feature type="transmembrane region" description="Helical" evidence="5">
    <location>
        <begin position="74"/>
        <end position="98"/>
    </location>
</feature>
<keyword evidence="2 5" id="KW-0812">Transmembrane</keyword>
<keyword evidence="3 5" id="KW-1133">Transmembrane helix</keyword>
<feature type="transmembrane region" description="Helical" evidence="5">
    <location>
        <begin position="12"/>
        <end position="30"/>
    </location>
</feature>
<reference evidence="6" key="1">
    <citation type="submission" date="2018-05" db="EMBL/GenBank/DDBJ databases">
        <authorList>
            <person name="Lanie J.A."/>
            <person name="Ng W.-L."/>
            <person name="Kazmierczak K.M."/>
            <person name="Andrzejewski T.M."/>
            <person name="Davidsen T.M."/>
            <person name="Wayne K.J."/>
            <person name="Tettelin H."/>
            <person name="Glass J.I."/>
            <person name="Rusch D."/>
            <person name="Podicherti R."/>
            <person name="Tsui H.-C.T."/>
            <person name="Winkler M.E."/>
        </authorList>
    </citation>
    <scope>NUCLEOTIDE SEQUENCE</scope>
</reference>
<dbReference type="Pfam" id="PF02674">
    <property type="entry name" value="Colicin_V"/>
    <property type="match status" value="1"/>
</dbReference>
<accession>A0A382T5J3</accession>
<proteinExistence type="predicted"/>